<dbReference type="HAMAP" id="MF_00079">
    <property type="entry name" value="HisG_Long"/>
    <property type="match status" value="1"/>
</dbReference>
<dbReference type="PANTHER" id="PTHR21403:SF8">
    <property type="entry name" value="ATP PHOSPHORIBOSYLTRANSFERASE"/>
    <property type="match status" value="1"/>
</dbReference>
<comment type="caution">
    <text evidence="18">The sequence shown here is derived from an EMBL/GenBank/DDBJ whole genome shotgun (WGS) entry which is preliminary data.</text>
</comment>
<evidence type="ECO:0000259" key="17">
    <source>
        <dbReference type="Pfam" id="PF08029"/>
    </source>
</evidence>
<dbReference type="InterPro" id="IPR020621">
    <property type="entry name" value="ATP-PRT_HisG_long"/>
</dbReference>
<dbReference type="Gene3D" id="3.30.70.120">
    <property type="match status" value="1"/>
</dbReference>
<dbReference type="EMBL" id="QQXL01000002">
    <property type="protein sequence ID" value="RKW71022.1"/>
    <property type="molecule type" value="Genomic_DNA"/>
</dbReference>
<dbReference type="GO" id="GO:0000287">
    <property type="term" value="F:magnesium ion binding"/>
    <property type="evidence" value="ECO:0007669"/>
    <property type="project" value="UniProtKB-UniRule"/>
</dbReference>
<dbReference type="InterPro" id="IPR001348">
    <property type="entry name" value="ATP_PRibTrfase_HisG"/>
</dbReference>
<keyword evidence="9 15" id="KW-0328">Glycosyltransferase</keyword>
<dbReference type="EC" id="2.4.2.17" evidence="5 15"/>
<dbReference type="SUPFAM" id="SSF54913">
    <property type="entry name" value="GlnB-like"/>
    <property type="match status" value="1"/>
</dbReference>
<dbReference type="Gene3D" id="3.40.190.10">
    <property type="entry name" value="Periplasmic binding protein-like II"/>
    <property type="match status" value="2"/>
</dbReference>
<comment type="cofactor">
    <cofactor evidence="15">
        <name>Mg(2+)</name>
        <dbReference type="ChEBI" id="CHEBI:18420"/>
    </cofactor>
</comment>
<evidence type="ECO:0000256" key="3">
    <source>
        <dbReference type="ARBA" id="ARBA00004667"/>
    </source>
</evidence>
<dbReference type="Proteomes" id="UP000273119">
    <property type="component" value="Unassembled WGS sequence"/>
</dbReference>
<dbReference type="NCBIfam" id="TIGR00070">
    <property type="entry name" value="hisG"/>
    <property type="match status" value="1"/>
</dbReference>
<keyword evidence="8 15" id="KW-0028">Amino-acid biosynthesis</keyword>
<evidence type="ECO:0000313" key="19">
    <source>
        <dbReference type="Proteomes" id="UP000273119"/>
    </source>
</evidence>
<evidence type="ECO:0000256" key="7">
    <source>
        <dbReference type="ARBA" id="ARBA00022490"/>
    </source>
</evidence>
<dbReference type="NCBIfam" id="TIGR03455">
    <property type="entry name" value="HisG_C-term"/>
    <property type="match status" value="1"/>
</dbReference>
<name>A0A496PKJ0_9MICC</name>
<keyword evidence="10 15" id="KW-0808">Transferase</keyword>
<dbReference type="Pfam" id="PF08029">
    <property type="entry name" value="HisG_C"/>
    <property type="match status" value="1"/>
</dbReference>
<dbReference type="GO" id="GO:0005524">
    <property type="term" value="F:ATP binding"/>
    <property type="evidence" value="ECO:0007669"/>
    <property type="project" value="UniProtKB-KW"/>
</dbReference>
<evidence type="ECO:0000256" key="4">
    <source>
        <dbReference type="ARBA" id="ARBA00007955"/>
    </source>
</evidence>
<comment type="activity regulation">
    <text evidence="15">Feedback inhibited by histidine.</text>
</comment>
<feature type="domain" description="Histidine biosynthesis HisG C-terminal" evidence="17">
    <location>
        <begin position="207"/>
        <end position="278"/>
    </location>
</feature>
<evidence type="ECO:0000259" key="16">
    <source>
        <dbReference type="Pfam" id="PF01634"/>
    </source>
</evidence>
<evidence type="ECO:0000256" key="12">
    <source>
        <dbReference type="ARBA" id="ARBA00022840"/>
    </source>
</evidence>
<dbReference type="GO" id="GO:0000105">
    <property type="term" value="P:L-histidine biosynthetic process"/>
    <property type="evidence" value="ECO:0007669"/>
    <property type="project" value="UniProtKB-UniRule"/>
</dbReference>
<keyword evidence="15" id="KW-0479">Metal-binding</keyword>
<dbReference type="GO" id="GO:0005737">
    <property type="term" value="C:cytoplasm"/>
    <property type="evidence" value="ECO:0007669"/>
    <property type="project" value="UniProtKB-SubCell"/>
</dbReference>
<dbReference type="AlphaFoldDB" id="A0A496PKJ0"/>
<dbReference type="InterPro" id="IPR018198">
    <property type="entry name" value="ATP_PRibTrfase_CS"/>
</dbReference>
<evidence type="ECO:0000256" key="14">
    <source>
        <dbReference type="ARBA" id="ARBA00024861"/>
    </source>
</evidence>
<dbReference type="Pfam" id="PF01634">
    <property type="entry name" value="HisG"/>
    <property type="match status" value="1"/>
</dbReference>
<evidence type="ECO:0000256" key="9">
    <source>
        <dbReference type="ARBA" id="ARBA00022676"/>
    </source>
</evidence>
<dbReference type="RefSeq" id="WP_121484358.1">
    <property type="nucleotide sequence ID" value="NZ_QQXL01000002.1"/>
</dbReference>
<dbReference type="PANTHER" id="PTHR21403">
    <property type="entry name" value="ATP PHOSPHORIBOSYLTRANSFERASE ATP-PRTASE"/>
    <property type="match status" value="1"/>
</dbReference>
<dbReference type="SUPFAM" id="SSF53850">
    <property type="entry name" value="Periplasmic binding protein-like II"/>
    <property type="match status" value="1"/>
</dbReference>
<keyword evidence="12 15" id="KW-0067">ATP-binding</keyword>
<reference evidence="18 19" key="1">
    <citation type="submission" date="2018-07" db="EMBL/GenBank/DDBJ databases">
        <title>Arthrobacter sp. nov., isolated from raw cow's milk with high bacterial count.</title>
        <authorList>
            <person name="Hahne J."/>
            <person name="Isele D."/>
            <person name="Lipski A."/>
        </authorList>
    </citation>
    <scope>NUCLEOTIDE SEQUENCE [LARGE SCALE GENOMIC DNA]</scope>
    <source>
        <strain evidence="18 19">JZ R-183</strain>
    </source>
</reference>
<keyword evidence="13 15" id="KW-0368">Histidine biosynthesis</keyword>
<evidence type="ECO:0000313" key="18">
    <source>
        <dbReference type="EMBL" id="RKW71022.1"/>
    </source>
</evidence>
<comment type="catalytic activity">
    <reaction evidence="1 15">
        <text>1-(5-phospho-beta-D-ribosyl)-ATP + diphosphate = 5-phospho-alpha-D-ribose 1-diphosphate + ATP</text>
        <dbReference type="Rhea" id="RHEA:18473"/>
        <dbReference type="ChEBI" id="CHEBI:30616"/>
        <dbReference type="ChEBI" id="CHEBI:33019"/>
        <dbReference type="ChEBI" id="CHEBI:58017"/>
        <dbReference type="ChEBI" id="CHEBI:73183"/>
        <dbReference type="EC" id="2.4.2.17"/>
    </reaction>
</comment>
<evidence type="ECO:0000256" key="10">
    <source>
        <dbReference type="ARBA" id="ARBA00022679"/>
    </source>
</evidence>
<evidence type="ECO:0000256" key="15">
    <source>
        <dbReference type="HAMAP-Rule" id="MF_00079"/>
    </source>
</evidence>
<dbReference type="InterPro" id="IPR015867">
    <property type="entry name" value="N-reg_PII/ATP_PRibTrfase_C"/>
</dbReference>
<protein>
    <recommendedName>
        <fullName evidence="6 15">ATP phosphoribosyltransferase</fullName>
        <shortName evidence="15">ATP-PRT</shortName>
        <shortName evidence="15">ATP-PRTase</shortName>
        <ecNumber evidence="5 15">2.4.2.17</ecNumber>
    </recommendedName>
</protein>
<evidence type="ECO:0000256" key="13">
    <source>
        <dbReference type="ARBA" id="ARBA00023102"/>
    </source>
</evidence>
<keyword evidence="15" id="KW-0460">Magnesium</keyword>
<keyword evidence="11 15" id="KW-0547">Nucleotide-binding</keyword>
<evidence type="ECO:0000256" key="8">
    <source>
        <dbReference type="ARBA" id="ARBA00022605"/>
    </source>
</evidence>
<dbReference type="InterPro" id="IPR013115">
    <property type="entry name" value="HisG_C"/>
</dbReference>
<evidence type="ECO:0000256" key="2">
    <source>
        <dbReference type="ARBA" id="ARBA00004496"/>
    </source>
</evidence>
<dbReference type="FunFam" id="3.30.70.120:FF:000003">
    <property type="entry name" value="ATP phosphoribosyltransferase"/>
    <property type="match status" value="1"/>
</dbReference>
<organism evidence="18 19">
    <name type="scientific">Galactobacter caseinivorans</name>
    <dbReference type="NCBI Taxonomy" id="2676123"/>
    <lineage>
        <taxon>Bacteria</taxon>
        <taxon>Bacillati</taxon>
        <taxon>Actinomycetota</taxon>
        <taxon>Actinomycetes</taxon>
        <taxon>Micrococcales</taxon>
        <taxon>Micrococcaceae</taxon>
        <taxon>Galactobacter</taxon>
    </lineage>
</organism>
<feature type="domain" description="ATP phosphoribosyltransferase catalytic" evidence="16">
    <location>
        <begin position="49"/>
        <end position="185"/>
    </location>
</feature>
<dbReference type="InterPro" id="IPR013820">
    <property type="entry name" value="ATP_PRibTrfase_cat"/>
</dbReference>
<keyword evidence="19" id="KW-1185">Reference proteome</keyword>
<sequence>MLRIAVPNKGSLSDAVSSMLVEAGYRQRRDHRELAIIDPENDIEFFYLRPRDIAVYVGKGVLDLGITGRDLFQDAEVDGGAEELMPLGIGKSTFRFAGHTGEFTSIEQLNGKRIATSYRSLVDHFLAERGIDATTVRLDGAIETSIRLGVADAIADVVETGSTMRAAGLEPFGDSLMQSEAILIGPAGHAPAGLDVLQRRLTGVLVARRYVLLDYDIRKDLVEQAAALTPGLESPTVSPLRDSDWVAVRSMVRKETTNQVMDDLYDLGARAILVTAIDACRI</sequence>
<evidence type="ECO:0000256" key="1">
    <source>
        <dbReference type="ARBA" id="ARBA00000915"/>
    </source>
</evidence>
<proteinExistence type="inferred from homology"/>
<accession>A0A496PKJ0</accession>
<evidence type="ECO:0000256" key="6">
    <source>
        <dbReference type="ARBA" id="ARBA00020998"/>
    </source>
</evidence>
<dbReference type="GO" id="GO:0003879">
    <property type="term" value="F:ATP phosphoribosyltransferase activity"/>
    <property type="evidence" value="ECO:0007669"/>
    <property type="project" value="UniProtKB-UniRule"/>
</dbReference>
<dbReference type="PROSITE" id="PS01316">
    <property type="entry name" value="ATP_P_PHORIBOSYLTR"/>
    <property type="match status" value="1"/>
</dbReference>
<gene>
    <name evidence="15" type="primary">hisG</name>
    <name evidence="18" type="ORF">DWQ67_04265</name>
</gene>
<dbReference type="InterPro" id="IPR011322">
    <property type="entry name" value="N-reg_PII-like_a/b"/>
</dbReference>
<evidence type="ECO:0000256" key="11">
    <source>
        <dbReference type="ARBA" id="ARBA00022741"/>
    </source>
</evidence>
<comment type="pathway">
    <text evidence="3 15">Amino-acid biosynthesis; L-histidine biosynthesis; L-histidine from 5-phospho-alpha-D-ribose 1-diphosphate: step 1/9.</text>
</comment>
<comment type="similarity">
    <text evidence="4 15">Belongs to the ATP phosphoribosyltransferase family. Long subfamily.</text>
</comment>
<evidence type="ECO:0000256" key="5">
    <source>
        <dbReference type="ARBA" id="ARBA00011946"/>
    </source>
</evidence>
<keyword evidence="7 15" id="KW-0963">Cytoplasm</keyword>
<dbReference type="UniPathway" id="UPA00031">
    <property type="reaction ID" value="UER00006"/>
</dbReference>
<comment type="function">
    <text evidence="14 15">Catalyzes the condensation of ATP and 5-phosphoribose 1-diphosphate to form N'-(5'-phosphoribosyl)-ATP (PR-ATP). Has a crucial role in the pathway because the rate of histidine biosynthesis seems to be controlled primarily by regulation of HisG enzymatic activity.</text>
</comment>
<comment type="subcellular location">
    <subcellularLocation>
        <location evidence="2 15">Cytoplasm</location>
    </subcellularLocation>
</comment>